<feature type="region of interest" description="Disordered" evidence="5">
    <location>
        <begin position="1"/>
        <end position="32"/>
    </location>
</feature>
<feature type="domain" description="C2H2-type" evidence="6">
    <location>
        <begin position="355"/>
        <end position="386"/>
    </location>
</feature>
<keyword evidence="8" id="KW-1185">Reference proteome</keyword>
<feature type="compositionally biased region" description="Polar residues" evidence="5">
    <location>
        <begin position="409"/>
        <end position="419"/>
    </location>
</feature>
<dbReference type="Gene3D" id="3.30.160.60">
    <property type="entry name" value="Classic Zinc Finger"/>
    <property type="match status" value="3"/>
</dbReference>
<feature type="compositionally biased region" description="Basic and acidic residues" evidence="5">
    <location>
        <begin position="425"/>
        <end position="434"/>
    </location>
</feature>
<feature type="compositionally biased region" description="Basic and acidic residues" evidence="5">
    <location>
        <begin position="294"/>
        <end position="303"/>
    </location>
</feature>
<evidence type="ECO:0000256" key="4">
    <source>
        <dbReference type="PROSITE-ProRule" id="PRU00042"/>
    </source>
</evidence>
<feature type="compositionally biased region" description="Polar residues" evidence="5">
    <location>
        <begin position="1"/>
        <end position="17"/>
    </location>
</feature>
<feature type="region of interest" description="Disordered" evidence="5">
    <location>
        <begin position="172"/>
        <end position="205"/>
    </location>
</feature>
<keyword evidence="1" id="KW-0479">Metal-binding</keyword>
<name>A0A9Q0N5V7_9DIPT</name>
<feature type="domain" description="C2H2-type" evidence="6">
    <location>
        <begin position="463"/>
        <end position="490"/>
    </location>
</feature>
<proteinExistence type="predicted"/>
<dbReference type="FunFam" id="3.30.160.60:FF:000065">
    <property type="entry name" value="B-cell CLL/lymphoma 6, member B"/>
    <property type="match status" value="1"/>
</dbReference>
<feature type="compositionally biased region" description="Polar residues" evidence="5">
    <location>
        <begin position="304"/>
        <end position="336"/>
    </location>
</feature>
<dbReference type="SUPFAM" id="SSF57667">
    <property type="entry name" value="beta-beta-alpha zinc fingers"/>
    <property type="match status" value="2"/>
</dbReference>
<evidence type="ECO:0000256" key="2">
    <source>
        <dbReference type="ARBA" id="ARBA00022771"/>
    </source>
</evidence>
<dbReference type="PANTHER" id="PTHR46451">
    <property type="entry name" value="RAS-RESPONSIVE ELEMENT-BINDING PROTEIN 1"/>
    <property type="match status" value="1"/>
</dbReference>
<feature type="domain" description="C2H2-type" evidence="6">
    <location>
        <begin position="128"/>
        <end position="157"/>
    </location>
</feature>
<dbReference type="InterPro" id="IPR036236">
    <property type="entry name" value="Znf_C2H2_sf"/>
</dbReference>
<dbReference type="GO" id="GO:0000978">
    <property type="term" value="F:RNA polymerase II cis-regulatory region sequence-specific DNA binding"/>
    <property type="evidence" value="ECO:0007669"/>
    <property type="project" value="TreeGrafter"/>
</dbReference>
<feature type="region of interest" description="Disordered" evidence="5">
    <location>
        <begin position="279"/>
        <end position="336"/>
    </location>
</feature>
<dbReference type="GO" id="GO:0005634">
    <property type="term" value="C:nucleus"/>
    <property type="evidence" value="ECO:0007669"/>
    <property type="project" value="TreeGrafter"/>
</dbReference>
<gene>
    <name evidence="7" type="primary">Rreb1_5</name>
    <name evidence="7" type="ORF">Bhyg_09084</name>
</gene>
<feature type="compositionally biased region" description="Polar residues" evidence="5">
    <location>
        <begin position="484"/>
        <end position="499"/>
    </location>
</feature>
<protein>
    <submittedName>
        <fullName evidence="7">Ras-responsive element-binding protein 1</fullName>
    </submittedName>
</protein>
<dbReference type="Proteomes" id="UP001151699">
    <property type="component" value="Chromosome B"/>
</dbReference>
<reference evidence="7" key="1">
    <citation type="submission" date="2022-07" db="EMBL/GenBank/DDBJ databases">
        <authorList>
            <person name="Trinca V."/>
            <person name="Uliana J.V.C."/>
            <person name="Torres T.T."/>
            <person name="Ward R.J."/>
            <person name="Monesi N."/>
        </authorList>
    </citation>
    <scope>NUCLEOTIDE SEQUENCE</scope>
    <source>
        <strain evidence="7">HSMRA1968</strain>
        <tissue evidence="7">Whole embryos</tissue>
    </source>
</reference>
<comment type="caution">
    <text evidence="7">The sequence shown here is derived from an EMBL/GenBank/DDBJ whole genome shotgun (WGS) entry which is preliminary data.</text>
</comment>
<accession>A0A9Q0N5V7</accession>
<evidence type="ECO:0000256" key="5">
    <source>
        <dbReference type="SAM" id="MobiDB-lite"/>
    </source>
</evidence>
<feature type="compositionally biased region" description="Basic residues" evidence="5">
    <location>
        <begin position="375"/>
        <end position="390"/>
    </location>
</feature>
<feature type="region of interest" description="Disordered" evidence="5">
    <location>
        <begin position="476"/>
        <end position="506"/>
    </location>
</feature>
<dbReference type="Pfam" id="PF00096">
    <property type="entry name" value="zf-C2H2"/>
    <property type="match status" value="2"/>
</dbReference>
<dbReference type="GO" id="GO:0008270">
    <property type="term" value="F:zinc ion binding"/>
    <property type="evidence" value="ECO:0007669"/>
    <property type="project" value="UniProtKB-KW"/>
</dbReference>
<keyword evidence="2 4" id="KW-0863">Zinc-finger</keyword>
<evidence type="ECO:0000256" key="3">
    <source>
        <dbReference type="ARBA" id="ARBA00022833"/>
    </source>
</evidence>
<sequence>MVKTAGSKQLSVTTGQRSSKRKIIDDDGTSMKRRMKTIKRKNIVKKQLMRQQDISIRKGKASEISDEDAKRNEFFAYLALQHKSTLQDAFTPEYRKMKLSGKFPCRLCQAVLPNLQAFVNHSRVHLQHRCNICGFSTQDEASLTRHMRDMRHNGDPSYNSSNSALTTKANCKRNLQMRHGKTTRDEVKRSTIHHTSEDSSCNDPVNKMQIYNATYDNDDVVTKERHSPLANLKDNASAETMSTHVKSLDQLTKPTIEEMEREKAVNSFVSHQRPIDLSMDVLDLSRDEEEEEGNTTRRQEGKNQHVSKTQQQLASEHSSVSHNPQQQIASSSQSTNLILNSGPVKMFKKTGERPFACEHCGSTFTFKSNMWRHIKQQHPHHWAQRKRRGSGSKNSGQNIIPPEHPPQLPSQSIGSNPLSSIEDVPEPRKEPVKDERQIVPPVQLNIPLLKPVEHMENTGERSFQCNICTSKFTSKHSMRRQQKTHINTNPVGNGDSASDLSVEESTRESTEFIGRLLEISDLGIVDKLFESSPEEAAKLLGVEM</sequence>
<evidence type="ECO:0000259" key="6">
    <source>
        <dbReference type="PROSITE" id="PS50157"/>
    </source>
</evidence>
<dbReference type="PROSITE" id="PS00028">
    <property type="entry name" value="ZINC_FINGER_C2H2_1"/>
    <property type="match status" value="2"/>
</dbReference>
<dbReference type="OrthoDB" id="6077919at2759"/>
<dbReference type="InterPro" id="IPR052795">
    <property type="entry name" value="RREB1"/>
</dbReference>
<dbReference type="GO" id="GO:0001228">
    <property type="term" value="F:DNA-binding transcription activator activity, RNA polymerase II-specific"/>
    <property type="evidence" value="ECO:0007669"/>
    <property type="project" value="TreeGrafter"/>
</dbReference>
<organism evidence="7 8">
    <name type="scientific">Pseudolycoriella hygida</name>
    <dbReference type="NCBI Taxonomy" id="35572"/>
    <lineage>
        <taxon>Eukaryota</taxon>
        <taxon>Metazoa</taxon>
        <taxon>Ecdysozoa</taxon>
        <taxon>Arthropoda</taxon>
        <taxon>Hexapoda</taxon>
        <taxon>Insecta</taxon>
        <taxon>Pterygota</taxon>
        <taxon>Neoptera</taxon>
        <taxon>Endopterygota</taxon>
        <taxon>Diptera</taxon>
        <taxon>Nematocera</taxon>
        <taxon>Sciaroidea</taxon>
        <taxon>Sciaridae</taxon>
        <taxon>Pseudolycoriella</taxon>
    </lineage>
</organism>
<evidence type="ECO:0000313" key="8">
    <source>
        <dbReference type="Proteomes" id="UP001151699"/>
    </source>
</evidence>
<keyword evidence="3" id="KW-0862">Zinc</keyword>
<dbReference type="InterPro" id="IPR013087">
    <property type="entry name" value="Znf_C2H2_type"/>
</dbReference>
<evidence type="ECO:0000313" key="7">
    <source>
        <dbReference type="EMBL" id="KAJ6644119.1"/>
    </source>
</evidence>
<dbReference type="EMBL" id="WJQU01000002">
    <property type="protein sequence ID" value="KAJ6644119.1"/>
    <property type="molecule type" value="Genomic_DNA"/>
</dbReference>
<dbReference type="SMART" id="SM00355">
    <property type="entry name" value="ZnF_C2H2"/>
    <property type="match status" value="4"/>
</dbReference>
<feature type="compositionally biased region" description="Basic and acidic residues" evidence="5">
    <location>
        <begin position="182"/>
        <end position="197"/>
    </location>
</feature>
<dbReference type="AlphaFoldDB" id="A0A9Q0N5V7"/>
<evidence type="ECO:0000256" key="1">
    <source>
        <dbReference type="ARBA" id="ARBA00022723"/>
    </source>
</evidence>
<dbReference type="PANTHER" id="PTHR46451:SF1">
    <property type="entry name" value="RAS-RESPONSIVE ELEMENT-BINDING PROTEIN 1"/>
    <property type="match status" value="1"/>
</dbReference>
<dbReference type="PROSITE" id="PS50157">
    <property type="entry name" value="ZINC_FINGER_C2H2_2"/>
    <property type="match status" value="3"/>
</dbReference>
<feature type="region of interest" description="Disordered" evidence="5">
    <location>
        <begin position="375"/>
        <end position="434"/>
    </location>
</feature>